<dbReference type="InterPro" id="IPR038483">
    <property type="entry name" value="YcfL-like_sf"/>
</dbReference>
<dbReference type="RefSeq" id="WP_345315490.1">
    <property type="nucleotide sequence ID" value="NZ_BAABLF010000005.1"/>
</dbReference>
<accession>A0ABP9RWU1</accession>
<comment type="caution">
    <text evidence="2">The sequence shown here is derived from an EMBL/GenBank/DDBJ whole genome shotgun (WGS) entry which is preliminary data.</text>
</comment>
<feature type="signal peptide" evidence="1">
    <location>
        <begin position="1"/>
        <end position="20"/>
    </location>
</feature>
<dbReference type="EMBL" id="BAABLF010000005">
    <property type="protein sequence ID" value="GAA5187480.1"/>
    <property type="molecule type" value="Genomic_DNA"/>
</dbReference>
<keyword evidence="1" id="KW-0732">Signal</keyword>
<evidence type="ECO:0000256" key="1">
    <source>
        <dbReference type="SAM" id="SignalP"/>
    </source>
</evidence>
<keyword evidence="3" id="KW-1185">Reference proteome</keyword>
<gene>
    <name evidence="2" type="ORF">GCM10025772_05230</name>
</gene>
<dbReference type="Gene3D" id="2.60.40.3230">
    <property type="match status" value="1"/>
</dbReference>
<reference evidence="3" key="1">
    <citation type="journal article" date="2019" name="Int. J. Syst. Evol. Microbiol.">
        <title>The Global Catalogue of Microorganisms (GCM) 10K type strain sequencing project: providing services to taxonomists for standard genome sequencing and annotation.</title>
        <authorList>
            <consortium name="The Broad Institute Genomics Platform"/>
            <consortium name="The Broad Institute Genome Sequencing Center for Infectious Disease"/>
            <person name="Wu L."/>
            <person name="Ma J."/>
        </authorList>
    </citation>
    <scope>NUCLEOTIDE SEQUENCE [LARGE SCALE GENOMIC DNA]</scope>
    <source>
        <strain evidence="3">JCM 18720</strain>
    </source>
</reference>
<sequence>MKRGITLLCVLTLCGCSAMTAGIAARSDEPNLRVDSTSVARQVSIEQVRKRRLNDRLQGSALLVSRITRDSYLQYKFTFFDREGLVVEGESSSWRPVNLHGGEQRQVTATALRPEAVEFEIALRRVTDE</sequence>
<dbReference type="PROSITE" id="PS51257">
    <property type="entry name" value="PROKAR_LIPOPROTEIN"/>
    <property type="match status" value="1"/>
</dbReference>
<dbReference type="InterPro" id="IPR010824">
    <property type="entry name" value="DUF1425"/>
</dbReference>
<dbReference type="CDD" id="cd09030">
    <property type="entry name" value="DUF1425"/>
    <property type="match status" value="1"/>
</dbReference>
<proteinExistence type="predicted"/>
<dbReference type="Proteomes" id="UP001501600">
    <property type="component" value="Unassembled WGS sequence"/>
</dbReference>
<protein>
    <submittedName>
        <fullName evidence="2">YcfL family protein</fullName>
    </submittedName>
</protein>
<feature type="chain" id="PRO_5047320103" evidence="1">
    <location>
        <begin position="21"/>
        <end position="129"/>
    </location>
</feature>
<evidence type="ECO:0000313" key="3">
    <source>
        <dbReference type="Proteomes" id="UP001501600"/>
    </source>
</evidence>
<organism evidence="2 3">
    <name type="scientific">Ferrimonas gelatinilytica</name>
    <dbReference type="NCBI Taxonomy" id="1255257"/>
    <lineage>
        <taxon>Bacteria</taxon>
        <taxon>Pseudomonadati</taxon>
        <taxon>Pseudomonadota</taxon>
        <taxon>Gammaproteobacteria</taxon>
        <taxon>Alteromonadales</taxon>
        <taxon>Ferrimonadaceae</taxon>
        <taxon>Ferrimonas</taxon>
    </lineage>
</organism>
<evidence type="ECO:0000313" key="2">
    <source>
        <dbReference type="EMBL" id="GAA5187480.1"/>
    </source>
</evidence>
<dbReference type="Pfam" id="PF07233">
    <property type="entry name" value="DUF1425"/>
    <property type="match status" value="1"/>
</dbReference>
<name>A0ABP9RWU1_9GAMM</name>